<protein>
    <submittedName>
        <fullName evidence="2">Alpha/beta hydrolase</fullName>
    </submittedName>
</protein>
<proteinExistence type="predicted"/>
<dbReference type="Gene3D" id="3.40.50.1820">
    <property type="entry name" value="alpha/beta hydrolase"/>
    <property type="match status" value="1"/>
</dbReference>
<sequence length="265" mass="28632">MQHTAIALEGRDVTIEYEWVAGARSGAPLIVFLHEGLGCAAMWGDWPRALCAATGCRGLVFSRYGYGHSQPRPAPGPGWPVDYMEREAREHLPALLEAVGIDAARERPVIFGHSDGATIALLYAAAFSQHVRAAVVLAPHVFTEEVARERIARLRASWDDGRLAAHLASLHGDPGGVFNGWSGCWLSAAFRNWNVAGALASIACPLLAVQGRQDQYGTLEQLYEIQRRVPHAELLVLDDCRHAPHEEHPAAVLGAVGAFLGRQGA</sequence>
<reference evidence="2 3" key="1">
    <citation type="submission" date="2021-11" db="EMBL/GenBank/DDBJ databases">
        <authorList>
            <person name="Huq M.A."/>
        </authorList>
    </citation>
    <scope>NUCLEOTIDE SEQUENCE [LARGE SCALE GENOMIC DNA]</scope>
    <source>
        <strain evidence="2 3">MAHUQ-52</strain>
    </source>
</reference>
<accession>A0ABS8IPY0</accession>
<dbReference type="GO" id="GO:0016787">
    <property type="term" value="F:hydrolase activity"/>
    <property type="evidence" value="ECO:0007669"/>
    <property type="project" value="UniProtKB-KW"/>
</dbReference>
<dbReference type="SUPFAM" id="SSF53474">
    <property type="entry name" value="alpha/beta-Hydrolases"/>
    <property type="match status" value="1"/>
</dbReference>
<name>A0ABS8IPY0_9BURK</name>
<dbReference type="InterPro" id="IPR000073">
    <property type="entry name" value="AB_hydrolase_1"/>
</dbReference>
<evidence type="ECO:0000313" key="3">
    <source>
        <dbReference type="Proteomes" id="UP001198701"/>
    </source>
</evidence>
<gene>
    <name evidence="2" type="ORF">LMJ30_02950</name>
</gene>
<dbReference type="EMBL" id="JAJHPV010000004">
    <property type="protein sequence ID" value="MCC6069918.1"/>
    <property type="molecule type" value="Genomic_DNA"/>
</dbReference>
<evidence type="ECO:0000313" key="2">
    <source>
        <dbReference type="EMBL" id="MCC6069918.1"/>
    </source>
</evidence>
<dbReference type="PANTHER" id="PTHR43798">
    <property type="entry name" value="MONOACYLGLYCEROL LIPASE"/>
    <property type="match status" value="1"/>
</dbReference>
<dbReference type="PANTHER" id="PTHR43798:SF33">
    <property type="entry name" value="HYDROLASE, PUTATIVE (AFU_ORTHOLOGUE AFUA_2G14860)-RELATED"/>
    <property type="match status" value="1"/>
</dbReference>
<dbReference type="RefSeq" id="WP_229430845.1">
    <property type="nucleotide sequence ID" value="NZ_JAJHPV010000004.1"/>
</dbReference>
<organism evidence="2 3">
    <name type="scientific">Massilia agrisoli</name>
    <dbReference type="NCBI Taxonomy" id="2892444"/>
    <lineage>
        <taxon>Bacteria</taxon>
        <taxon>Pseudomonadati</taxon>
        <taxon>Pseudomonadota</taxon>
        <taxon>Betaproteobacteria</taxon>
        <taxon>Burkholderiales</taxon>
        <taxon>Oxalobacteraceae</taxon>
        <taxon>Telluria group</taxon>
        <taxon>Massilia</taxon>
    </lineage>
</organism>
<dbReference type="InterPro" id="IPR050266">
    <property type="entry name" value="AB_hydrolase_sf"/>
</dbReference>
<evidence type="ECO:0000259" key="1">
    <source>
        <dbReference type="Pfam" id="PF12697"/>
    </source>
</evidence>
<dbReference type="Pfam" id="PF12697">
    <property type="entry name" value="Abhydrolase_6"/>
    <property type="match status" value="1"/>
</dbReference>
<feature type="domain" description="AB hydrolase-1" evidence="1">
    <location>
        <begin position="30"/>
        <end position="253"/>
    </location>
</feature>
<dbReference type="Proteomes" id="UP001198701">
    <property type="component" value="Unassembled WGS sequence"/>
</dbReference>
<keyword evidence="3" id="KW-1185">Reference proteome</keyword>
<dbReference type="InterPro" id="IPR029058">
    <property type="entry name" value="AB_hydrolase_fold"/>
</dbReference>
<keyword evidence="2" id="KW-0378">Hydrolase</keyword>
<comment type="caution">
    <text evidence="2">The sequence shown here is derived from an EMBL/GenBank/DDBJ whole genome shotgun (WGS) entry which is preliminary data.</text>
</comment>